<dbReference type="SUPFAM" id="SSF101908">
    <property type="entry name" value="Putative isomerase YbhE"/>
    <property type="match status" value="1"/>
</dbReference>
<feature type="compositionally biased region" description="Low complexity" evidence="5">
    <location>
        <begin position="91"/>
        <end position="100"/>
    </location>
</feature>
<feature type="region of interest" description="Disordered" evidence="5">
    <location>
        <begin position="925"/>
        <end position="949"/>
    </location>
</feature>
<dbReference type="GO" id="GO:0031931">
    <property type="term" value="C:TORC1 complex"/>
    <property type="evidence" value="ECO:0007669"/>
    <property type="project" value="InterPro"/>
</dbReference>
<name>A0A9W9J5Y5_9EURO</name>
<evidence type="ECO:0000256" key="4">
    <source>
        <dbReference type="PROSITE-ProRule" id="PRU00221"/>
    </source>
</evidence>
<organism evidence="6 7">
    <name type="scientific">Penicillium cinerascens</name>
    <dbReference type="NCBI Taxonomy" id="70096"/>
    <lineage>
        <taxon>Eukaryota</taxon>
        <taxon>Fungi</taxon>
        <taxon>Dikarya</taxon>
        <taxon>Ascomycota</taxon>
        <taxon>Pezizomycotina</taxon>
        <taxon>Eurotiomycetes</taxon>
        <taxon>Eurotiomycetidae</taxon>
        <taxon>Eurotiales</taxon>
        <taxon>Aspergillaceae</taxon>
        <taxon>Penicillium</taxon>
    </lineage>
</organism>
<evidence type="ECO:0000256" key="3">
    <source>
        <dbReference type="ARBA" id="ARBA00022737"/>
    </source>
</evidence>
<reference evidence="6" key="1">
    <citation type="submission" date="2022-12" db="EMBL/GenBank/DDBJ databases">
        <authorList>
            <person name="Petersen C."/>
        </authorList>
    </citation>
    <scope>NUCLEOTIDE SEQUENCE</scope>
    <source>
        <strain evidence="6">IBT 15544</strain>
    </source>
</reference>
<dbReference type="GeneID" id="83184545"/>
<protein>
    <submittedName>
        <fullName evidence="6">Uncharacterized protein</fullName>
    </submittedName>
</protein>
<keyword evidence="7" id="KW-1185">Reference proteome</keyword>
<keyword evidence="3" id="KW-0677">Repeat</keyword>
<evidence type="ECO:0000256" key="2">
    <source>
        <dbReference type="ARBA" id="ARBA00022574"/>
    </source>
</evidence>
<gene>
    <name evidence="6" type="ORF">N7498_010188</name>
</gene>
<dbReference type="GO" id="GO:0032956">
    <property type="term" value="P:regulation of actin cytoskeleton organization"/>
    <property type="evidence" value="ECO:0007669"/>
    <property type="project" value="TreeGrafter"/>
</dbReference>
<feature type="compositionally biased region" description="Polar residues" evidence="5">
    <location>
        <begin position="112"/>
        <end position="127"/>
    </location>
</feature>
<feature type="region of interest" description="Disordered" evidence="5">
    <location>
        <begin position="857"/>
        <end position="886"/>
    </location>
</feature>
<dbReference type="EMBL" id="JAPQKR010000016">
    <property type="protein sequence ID" value="KAJ5191203.1"/>
    <property type="molecule type" value="Genomic_DNA"/>
</dbReference>
<evidence type="ECO:0000256" key="5">
    <source>
        <dbReference type="SAM" id="MobiDB-lite"/>
    </source>
</evidence>
<dbReference type="GO" id="GO:0031932">
    <property type="term" value="C:TORC2 complex"/>
    <property type="evidence" value="ECO:0007669"/>
    <property type="project" value="InterPro"/>
</dbReference>
<feature type="region of interest" description="Disordered" evidence="5">
    <location>
        <begin position="77"/>
        <end position="214"/>
    </location>
</feature>
<evidence type="ECO:0000256" key="1">
    <source>
        <dbReference type="ARBA" id="ARBA00009890"/>
    </source>
</evidence>
<comment type="caution">
    <text evidence="6">The sequence shown here is derived from an EMBL/GenBank/DDBJ whole genome shotgun (WGS) entry which is preliminary data.</text>
</comment>
<dbReference type="InterPro" id="IPR015943">
    <property type="entry name" value="WD40/YVTN_repeat-like_dom_sf"/>
</dbReference>
<evidence type="ECO:0000313" key="6">
    <source>
        <dbReference type="EMBL" id="KAJ5191203.1"/>
    </source>
</evidence>
<feature type="compositionally biased region" description="Basic residues" evidence="5">
    <location>
        <begin position="868"/>
        <end position="883"/>
    </location>
</feature>
<dbReference type="InterPro" id="IPR019775">
    <property type="entry name" value="WD40_repeat_CS"/>
</dbReference>
<comment type="similarity">
    <text evidence="1">Belongs to the WD repeat LST8 family.</text>
</comment>
<feature type="compositionally biased region" description="Low complexity" evidence="5">
    <location>
        <begin position="145"/>
        <end position="159"/>
    </location>
</feature>
<evidence type="ECO:0000313" key="7">
    <source>
        <dbReference type="Proteomes" id="UP001150904"/>
    </source>
</evidence>
<dbReference type="InterPro" id="IPR001680">
    <property type="entry name" value="WD40_rpt"/>
</dbReference>
<dbReference type="PANTHER" id="PTHR19842:SF2">
    <property type="entry name" value="WD REPEAT PROTEIN (AFU_ORTHOLOGUE AFUA_5G04300)"/>
    <property type="match status" value="1"/>
</dbReference>
<dbReference type="InterPro" id="IPR037588">
    <property type="entry name" value="MLST8"/>
</dbReference>
<dbReference type="PROSITE" id="PS50082">
    <property type="entry name" value="WD_REPEATS_2"/>
    <property type="match status" value="1"/>
</dbReference>
<keyword evidence="2 4" id="KW-0853">WD repeat</keyword>
<dbReference type="PROSITE" id="PS00678">
    <property type="entry name" value="WD_REPEATS_1"/>
    <property type="match status" value="1"/>
</dbReference>
<dbReference type="RefSeq" id="XP_058304143.1">
    <property type="nucleotide sequence ID" value="XM_058457244.1"/>
</dbReference>
<feature type="compositionally biased region" description="Low complexity" evidence="5">
    <location>
        <begin position="178"/>
        <end position="202"/>
    </location>
</feature>
<dbReference type="Gene3D" id="2.130.10.10">
    <property type="entry name" value="YVTN repeat-like/Quinoprotein amine dehydrogenase"/>
    <property type="match status" value="1"/>
</dbReference>
<accession>A0A9W9J5Y5</accession>
<dbReference type="Pfam" id="PF00400">
    <property type="entry name" value="WD40"/>
    <property type="match status" value="1"/>
</dbReference>
<dbReference type="Proteomes" id="UP001150904">
    <property type="component" value="Unassembled WGS sequence"/>
</dbReference>
<reference evidence="6" key="2">
    <citation type="journal article" date="2023" name="IMA Fungus">
        <title>Comparative genomic study of the Penicillium genus elucidates a diverse pangenome and 15 lateral gene transfer events.</title>
        <authorList>
            <person name="Petersen C."/>
            <person name="Sorensen T."/>
            <person name="Nielsen M.R."/>
            <person name="Sondergaard T.E."/>
            <person name="Sorensen J.L."/>
            <person name="Fitzpatrick D.A."/>
            <person name="Frisvad J.C."/>
            <person name="Nielsen K.L."/>
        </authorList>
    </citation>
    <scope>NUCLEOTIDE SEQUENCE</scope>
    <source>
        <strain evidence="6">IBT 15544</strain>
    </source>
</reference>
<feature type="repeat" description="WD" evidence="4">
    <location>
        <begin position="384"/>
        <end position="409"/>
    </location>
</feature>
<sequence length="949" mass="104701">MSSSSFYPDSRSPAAGLHFENELDYDATVQEAERLLAQFTQCSRPKGQSGPVTHGHTMFMPGPTHDGWQTKRTVQIIPPRKTPTNPPPPNHRITSTHSSPAPSPPQPKEPNRQASLRKNVTLSNANKTRVDRRTQTPESTGQTVSASASTSTSTSTSTSRKNPSESSAMPMRTQLRISPSVYKSSPSSSRSPEPHASMTTTRRSSRPRKDPVTYNLRTLSGLDKDGLEKDLVVIAGGSEEDSTTRVSHTMPIVADLSSAPVQTESGPLHTATDVRRLLQTREIHGKKPHSQIRAAASSNLKVWKSWKGASNDVNTLTWSPEGTRFAAGATTHSDEYNRGKNLILGDLVHNSLDELPDHWTPRPASVSATDTRLFSSVVAVQWVGDRLYSASYDRTVKIWDVQASPRASCIRTLTHESNVVVMALSNWMPDLVATGAQEFELWNLGTDQEPTPVRLDIQRSSLQKTNIKLTPTTLTWGQNAVTRRFLVGGMAGPSQDHFSVPLYGHLGLWKVEESEITSRKLSPDSQNIFDIKWHPSMSRFVTASTPGVSSSTKLPRGYRSVVRIYEYEVTGDRFTATTEFPCPALDINEVTLCPMSTAYVTASCTDGSTYVWDNRNPGRILHKLQHGSSSTPLRHDYDREMSDFGVKVALWGGSMDQLYTGGSDCCLKQWDIRRSPEDALVANTAKFGHDIVSGAFSEDKSHLLIGDYGGGIHVLSSGPCADPDVTDFEFNHAPPPKPPSNGEDGISLANDLLSSGQLTMHRKYGAVQGPNYIGPFARWARNLPESTPLRKVSEVPLLDEYQLRQFDGPKVKHRKGLDDQARRDIRRHFALAKIRNSGKTRSVAVSNPKKVRIKHERGLSIDNNGSTAKRRSMSAPHGYKRRKIESGQCSRVITDTNPVDLTQDSGPENGPNDLECLEAFDLDRPDKLSDNLEDDYYYPDSGSVDPNFD</sequence>
<dbReference type="PANTHER" id="PTHR19842">
    <property type="entry name" value="G BETA-LIKE PROTEIN GBL"/>
    <property type="match status" value="1"/>
</dbReference>
<dbReference type="GO" id="GO:0031929">
    <property type="term" value="P:TOR signaling"/>
    <property type="evidence" value="ECO:0007669"/>
    <property type="project" value="InterPro"/>
</dbReference>
<dbReference type="SMART" id="SM00320">
    <property type="entry name" value="WD40"/>
    <property type="match status" value="7"/>
</dbReference>
<dbReference type="AlphaFoldDB" id="A0A9W9J5Y5"/>
<proteinExistence type="inferred from homology"/>
<dbReference type="OrthoDB" id="10248252at2759"/>
<feature type="compositionally biased region" description="Pro residues" evidence="5">
    <location>
        <begin position="80"/>
        <end position="90"/>
    </location>
</feature>